<dbReference type="Gene3D" id="2.140.10.10">
    <property type="entry name" value="Quinoprotein alcohol dehydrogenase-like superfamily"/>
    <property type="match status" value="1"/>
</dbReference>
<comment type="similarity">
    <text evidence="2">Belongs to the bacterial PQQ dehydrogenase family.</text>
</comment>
<dbReference type="SMART" id="SM00564">
    <property type="entry name" value="PQQ"/>
    <property type="match status" value="5"/>
</dbReference>
<dbReference type="Pfam" id="PF01011">
    <property type="entry name" value="PQQ"/>
    <property type="match status" value="2"/>
</dbReference>
<dbReference type="SUPFAM" id="SSF50998">
    <property type="entry name" value="Quinoprotein alcohol dehydrogenase-like"/>
    <property type="match status" value="1"/>
</dbReference>
<sequence>MDKVIRKMCSAVLSAVCGVFLMSLAVGHSLAEEVQRGTLYGNMTTVTQDMLNRAASDANNFLHTNGNYHQTRYYPASQINTSNVKGLRPAWIFQTEIVESQETTPIVVDGTMYITTSFNHVYALNAATGEQIWHFKHKMGPITTYCCGPNNRGVAVHGDKVFMGTLDAKLVALDANSGALVWEQQIADPELGYSETMAPTAVNGKILIGTNGGEYGIRGFVKAFDANSGKLLWTFHTSPEDSTGVWATHDATGRDMHRDIAAEKAALKELGDPYKTVGGGVWQNPAVDLETNRIFFVAGNPSPDLDGSIRPGDNLYTNSLISVDLDTGKYVCHFQYIAHDVWDLDAVSPPILVDVQDNNGNTVPGVLHGGKTGHVYVHNRNDCSLIRFSEAMVPQDDMWVLPTKDGQRMLPGANGGVEWSPMTVDADLGLAYAINLHQPMTYHVESSPYPNGKLWLGGAFKVIATEEQWGNVSAVDYNTGQIAWKVKTQQPMIGGIMATAGGLVFTGEGNGLFKAYDSATGNVLWKFQAGAGVNAPPSSYTVDGKQYIVVGAGGNVQLNYKRGNNIIAFSLGD</sequence>
<evidence type="ECO:0000259" key="4">
    <source>
        <dbReference type="Pfam" id="PF01011"/>
    </source>
</evidence>
<protein>
    <recommendedName>
        <fullName evidence="4">Pyrrolo-quinoline quinone repeat domain-containing protein</fullName>
    </recommendedName>
</protein>
<comment type="cofactor">
    <cofactor evidence="1">
        <name>pyrroloquinoline quinone</name>
        <dbReference type="ChEBI" id="CHEBI:58442"/>
    </cofactor>
</comment>
<evidence type="ECO:0000256" key="3">
    <source>
        <dbReference type="ARBA" id="ARBA00023002"/>
    </source>
</evidence>
<dbReference type="AlphaFoldDB" id="A0A381ZFX6"/>
<accession>A0A381ZFX6</accession>
<feature type="domain" description="Pyrrolo-quinoline quinone repeat" evidence="4">
    <location>
        <begin position="457"/>
        <end position="548"/>
    </location>
</feature>
<dbReference type="PANTHER" id="PTHR32303">
    <property type="entry name" value="QUINOPROTEIN ALCOHOL DEHYDROGENASE (CYTOCHROME C)"/>
    <property type="match status" value="1"/>
</dbReference>
<name>A0A381ZFX6_9ZZZZ</name>
<dbReference type="InterPro" id="IPR011047">
    <property type="entry name" value="Quinoprotein_ADH-like_sf"/>
</dbReference>
<evidence type="ECO:0000256" key="2">
    <source>
        <dbReference type="ARBA" id="ARBA00008156"/>
    </source>
</evidence>
<dbReference type="InterPro" id="IPR002372">
    <property type="entry name" value="PQQ_rpt_dom"/>
</dbReference>
<dbReference type="EMBL" id="UINC01021182">
    <property type="protein sequence ID" value="SVA88195.1"/>
    <property type="molecule type" value="Genomic_DNA"/>
</dbReference>
<organism evidence="5">
    <name type="scientific">marine metagenome</name>
    <dbReference type="NCBI Taxonomy" id="408172"/>
    <lineage>
        <taxon>unclassified sequences</taxon>
        <taxon>metagenomes</taxon>
        <taxon>ecological metagenomes</taxon>
    </lineage>
</organism>
<reference evidence="5" key="1">
    <citation type="submission" date="2018-05" db="EMBL/GenBank/DDBJ databases">
        <authorList>
            <person name="Lanie J.A."/>
            <person name="Ng W.-L."/>
            <person name="Kazmierczak K.M."/>
            <person name="Andrzejewski T.M."/>
            <person name="Davidsen T.M."/>
            <person name="Wayne K.J."/>
            <person name="Tettelin H."/>
            <person name="Glass J.I."/>
            <person name="Rusch D."/>
            <person name="Podicherti R."/>
            <person name="Tsui H.-C.T."/>
            <person name="Winkler M.E."/>
        </authorList>
    </citation>
    <scope>NUCLEOTIDE SEQUENCE</scope>
</reference>
<proteinExistence type="inferred from homology"/>
<dbReference type="GO" id="GO:0016491">
    <property type="term" value="F:oxidoreductase activity"/>
    <property type="evidence" value="ECO:0007669"/>
    <property type="project" value="UniProtKB-KW"/>
</dbReference>
<evidence type="ECO:0000256" key="1">
    <source>
        <dbReference type="ARBA" id="ARBA00001931"/>
    </source>
</evidence>
<gene>
    <name evidence="5" type="ORF">METZ01_LOCUS141049</name>
</gene>
<keyword evidence="3" id="KW-0560">Oxidoreductase</keyword>
<evidence type="ECO:0000313" key="5">
    <source>
        <dbReference type="EMBL" id="SVA88195.1"/>
    </source>
</evidence>
<feature type="domain" description="Pyrrolo-quinoline quinone repeat" evidence="4">
    <location>
        <begin position="65"/>
        <end position="398"/>
    </location>
</feature>
<dbReference type="InterPro" id="IPR018391">
    <property type="entry name" value="PQQ_b-propeller_rpt"/>
</dbReference>